<dbReference type="AlphaFoldDB" id="A0A0J7BH77"/>
<feature type="region of interest" description="Disordered" evidence="1">
    <location>
        <begin position="1"/>
        <end position="38"/>
    </location>
</feature>
<protein>
    <submittedName>
        <fullName evidence="2">Uncharacterized protein</fullName>
    </submittedName>
</protein>
<sequence length="57" mass="6249">MTAKSRPEEGRTASSRPGTSPLPTEGRRRKVQGSARESWRLDQGIIPLSNWSIVAGE</sequence>
<accession>A0A0J7BH77</accession>
<name>A0A0J7BH77_COCIT</name>
<dbReference type="Proteomes" id="UP000054565">
    <property type="component" value="Unassembled WGS sequence"/>
</dbReference>
<proteinExistence type="predicted"/>
<gene>
    <name evidence="2" type="ORF">CIRG_09817</name>
</gene>
<feature type="compositionally biased region" description="Basic and acidic residues" evidence="1">
    <location>
        <begin position="1"/>
        <end position="11"/>
    </location>
</feature>
<feature type="compositionally biased region" description="Polar residues" evidence="1">
    <location>
        <begin position="12"/>
        <end position="22"/>
    </location>
</feature>
<dbReference type="EMBL" id="DS028099">
    <property type="protein sequence ID" value="KMP09647.1"/>
    <property type="molecule type" value="Genomic_DNA"/>
</dbReference>
<evidence type="ECO:0000256" key="1">
    <source>
        <dbReference type="SAM" id="MobiDB-lite"/>
    </source>
</evidence>
<reference evidence="3" key="1">
    <citation type="journal article" date="2010" name="Genome Res.">
        <title>Population genomic sequencing of Coccidioides fungi reveals recent hybridization and transposon control.</title>
        <authorList>
            <person name="Neafsey D.E."/>
            <person name="Barker B.M."/>
            <person name="Sharpton T.J."/>
            <person name="Stajich J.E."/>
            <person name="Park D.J."/>
            <person name="Whiston E."/>
            <person name="Hung C.-Y."/>
            <person name="McMahan C."/>
            <person name="White J."/>
            <person name="Sykes S."/>
            <person name="Heiman D."/>
            <person name="Young S."/>
            <person name="Zeng Q."/>
            <person name="Abouelleil A."/>
            <person name="Aftuck L."/>
            <person name="Bessette D."/>
            <person name="Brown A."/>
            <person name="FitzGerald M."/>
            <person name="Lui A."/>
            <person name="Macdonald J.P."/>
            <person name="Priest M."/>
            <person name="Orbach M.J."/>
            <person name="Galgiani J.N."/>
            <person name="Kirkland T.N."/>
            <person name="Cole G.T."/>
            <person name="Birren B.W."/>
            <person name="Henn M.R."/>
            <person name="Taylor J.W."/>
            <person name="Rounsley S.D."/>
        </authorList>
    </citation>
    <scope>NUCLEOTIDE SEQUENCE [LARGE SCALE GENOMIC DNA]</scope>
    <source>
        <strain evidence="3">RMSCC 2394</strain>
    </source>
</reference>
<organism evidence="2 3">
    <name type="scientific">Coccidioides immitis RMSCC 2394</name>
    <dbReference type="NCBI Taxonomy" id="404692"/>
    <lineage>
        <taxon>Eukaryota</taxon>
        <taxon>Fungi</taxon>
        <taxon>Dikarya</taxon>
        <taxon>Ascomycota</taxon>
        <taxon>Pezizomycotina</taxon>
        <taxon>Eurotiomycetes</taxon>
        <taxon>Eurotiomycetidae</taxon>
        <taxon>Onygenales</taxon>
        <taxon>Onygenaceae</taxon>
        <taxon>Coccidioides</taxon>
    </lineage>
</organism>
<evidence type="ECO:0000313" key="2">
    <source>
        <dbReference type="EMBL" id="KMP09647.1"/>
    </source>
</evidence>
<evidence type="ECO:0000313" key="3">
    <source>
        <dbReference type="Proteomes" id="UP000054565"/>
    </source>
</evidence>